<dbReference type="PATRIC" id="fig|189381.10.peg.3109"/>
<dbReference type="PANTHER" id="PTHR34801:SF6">
    <property type="entry name" value="SLL1620 PROTEIN"/>
    <property type="match status" value="1"/>
</dbReference>
<dbReference type="PANTHER" id="PTHR34801">
    <property type="entry name" value="EXPRESSED PROTEIN"/>
    <property type="match status" value="1"/>
</dbReference>
<dbReference type="Proteomes" id="UP000076510">
    <property type="component" value="Unassembled WGS sequence"/>
</dbReference>
<name>A0A0J5S976_9BACI</name>
<dbReference type="RefSeq" id="WP_048006112.1">
    <property type="nucleotide sequence ID" value="NZ_CAXQIX010000042.1"/>
</dbReference>
<organism evidence="1 2">
    <name type="scientific">Rossellomorea marisflavi</name>
    <dbReference type="NCBI Taxonomy" id="189381"/>
    <lineage>
        <taxon>Bacteria</taxon>
        <taxon>Bacillati</taxon>
        <taxon>Bacillota</taxon>
        <taxon>Bacilli</taxon>
        <taxon>Bacillales</taxon>
        <taxon>Bacillaceae</taxon>
        <taxon>Rossellomorea</taxon>
    </lineage>
</organism>
<dbReference type="Pfam" id="PF07386">
    <property type="entry name" value="DUF1499"/>
    <property type="match status" value="1"/>
</dbReference>
<evidence type="ECO:0000313" key="1">
    <source>
        <dbReference type="EMBL" id="KZE45806.1"/>
    </source>
</evidence>
<reference evidence="2" key="1">
    <citation type="submission" date="2016-01" db="EMBL/GenBank/DDBJ databases">
        <title>Whole genome sequencing of Bhargavaea cecembensis T14.</title>
        <authorList>
            <person name="Hong K.W."/>
        </authorList>
    </citation>
    <scope>NUCLEOTIDE SEQUENCE [LARGE SCALE GENOMIC DNA]</scope>
    <source>
        <strain evidence="2">M19</strain>
    </source>
</reference>
<sequence length="120" mass="14363">MEKVPFNHCPSNKKNCVSTIDLTSYHRISPIPIDEDPKRVKEKIHVALAHFDQTEVKEETPKYIHAVFSTKFLKFKDDVEFYIDEYNHLLHIRSASRLGYYDFKANRKRIDRFKHLFHSL</sequence>
<dbReference type="PIRSF" id="PIRSF026426">
    <property type="entry name" value="DUF1499"/>
    <property type="match status" value="1"/>
</dbReference>
<comment type="caution">
    <text evidence="1">The sequence shown here is derived from an EMBL/GenBank/DDBJ whole genome shotgun (WGS) entry which is preliminary data.</text>
</comment>
<dbReference type="EMBL" id="LQQY01000034">
    <property type="protein sequence ID" value="KZE45806.1"/>
    <property type="molecule type" value="Genomic_DNA"/>
</dbReference>
<dbReference type="InterPro" id="IPR010865">
    <property type="entry name" value="DUF1499"/>
</dbReference>
<accession>A0A0J5S976</accession>
<dbReference type="AlphaFoldDB" id="A0A0J5S976"/>
<evidence type="ECO:0000313" key="2">
    <source>
        <dbReference type="Proteomes" id="UP000076510"/>
    </source>
</evidence>
<protein>
    <submittedName>
        <fullName evidence="1">Uncharacterized protein</fullName>
    </submittedName>
</protein>
<proteinExistence type="predicted"/>
<gene>
    <name evidence="1" type="ORF">AV649_06475</name>
</gene>
<dbReference type="OrthoDB" id="9793534at2"/>